<feature type="binding site" evidence="7">
    <location>
        <position position="159"/>
    </location>
    <ligand>
        <name>4-imidazolone-5-propanoate</name>
        <dbReference type="ChEBI" id="CHEBI:77893"/>
    </ligand>
</feature>
<feature type="binding site" evidence="7">
    <location>
        <position position="87"/>
    </location>
    <ligand>
        <name>Zn(2+)</name>
        <dbReference type="ChEBI" id="CHEBI:29105"/>
    </ligand>
</feature>
<name>A0ABV8JLI0_9BACL</name>
<feature type="binding site" evidence="7">
    <location>
        <position position="257"/>
    </location>
    <ligand>
        <name>Zn(2+)</name>
        <dbReference type="ChEBI" id="CHEBI:29105"/>
    </ligand>
</feature>
<dbReference type="InterPro" id="IPR005920">
    <property type="entry name" value="HutI"/>
</dbReference>
<evidence type="ECO:0000313" key="10">
    <source>
        <dbReference type="Proteomes" id="UP001595843"/>
    </source>
</evidence>
<feature type="binding site" evidence="7">
    <location>
        <position position="260"/>
    </location>
    <ligand>
        <name>4-imidazolone-5-propanoate</name>
        <dbReference type="ChEBI" id="CHEBI:77893"/>
    </ligand>
</feature>
<feature type="binding site" evidence="7">
    <location>
        <position position="192"/>
    </location>
    <ligand>
        <name>4-imidazolone-5-propanoate</name>
        <dbReference type="ChEBI" id="CHEBI:77893"/>
    </ligand>
</feature>
<dbReference type="InterPro" id="IPR032466">
    <property type="entry name" value="Metal_Hydrolase"/>
</dbReference>
<comment type="cofactor">
    <cofactor evidence="7">
        <name>Zn(2+)</name>
        <dbReference type="ChEBI" id="CHEBI:29105"/>
    </cofactor>
    <cofactor evidence="7">
        <name>Fe(3+)</name>
        <dbReference type="ChEBI" id="CHEBI:29034"/>
    </cofactor>
    <text evidence="7">Binds 1 zinc or iron ion per subunit.</text>
</comment>
<dbReference type="InterPro" id="IPR006680">
    <property type="entry name" value="Amidohydro-rel"/>
</dbReference>
<dbReference type="Gene3D" id="3.20.20.140">
    <property type="entry name" value="Metal-dependent hydrolases"/>
    <property type="match status" value="1"/>
</dbReference>
<dbReference type="EC" id="3.5.2.7" evidence="1 7"/>
<accession>A0ABV8JLI0</accession>
<feature type="binding site" evidence="7">
    <location>
        <position position="89"/>
    </location>
    <ligand>
        <name>Zn(2+)</name>
        <dbReference type="ChEBI" id="CHEBI:29105"/>
    </ligand>
</feature>
<comment type="caution">
    <text evidence="9">The sequence shown here is derived from an EMBL/GenBank/DDBJ whole genome shotgun (WGS) entry which is preliminary data.</text>
</comment>
<keyword evidence="10" id="KW-1185">Reference proteome</keyword>
<evidence type="ECO:0000259" key="8">
    <source>
        <dbReference type="Pfam" id="PF01979"/>
    </source>
</evidence>
<dbReference type="EMBL" id="JBHSAP010000018">
    <property type="protein sequence ID" value="MFC4077813.1"/>
    <property type="molecule type" value="Genomic_DNA"/>
</dbReference>
<keyword evidence="4 7" id="KW-0369">Histidine metabolism</keyword>
<keyword evidence="3 7" id="KW-0378">Hydrolase</keyword>
<feature type="binding site" evidence="7">
    <location>
        <position position="96"/>
    </location>
    <ligand>
        <name>4-imidazolone-5-propanoate</name>
        <dbReference type="ChEBI" id="CHEBI:77893"/>
    </ligand>
</feature>
<evidence type="ECO:0000256" key="7">
    <source>
        <dbReference type="HAMAP-Rule" id="MF_00372"/>
    </source>
</evidence>
<evidence type="ECO:0000256" key="1">
    <source>
        <dbReference type="ARBA" id="ARBA00012864"/>
    </source>
</evidence>
<dbReference type="Pfam" id="PF01979">
    <property type="entry name" value="Amidohydro_1"/>
    <property type="match status" value="1"/>
</dbReference>
<evidence type="ECO:0000256" key="3">
    <source>
        <dbReference type="ARBA" id="ARBA00022801"/>
    </source>
</evidence>
<keyword evidence="6 7" id="KW-0408">Iron</keyword>
<comment type="similarity">
    <text evidence="7">Belongs to the metallo-dependent hydrolases superfamily. HutI family.</text>
</comment>
<evidence type="ECO:0000256" key="5">
    <source>
        <dbReference type="ARBA" id="ARBA00022833"/>
    </source>
</evidence>
<reference evidence="10" key="1">
    <citation type="journal article" date="2019" name="Int. J. Syst. Evol. Microbiol.">
        <title>The Global Catalogue of Microorganisms (GCM) 10K type strain sequencing project: providing services to taxonomists for standard genome sequencing and annotation.</title>
        <authorList>
            <consortium name="The Broad Institute Genomics Platform"/>
            <consortium name="The Broad Institute Genome Sequencing Center for Infectious Disease"/>
            <person name="Wu L."/>
            <person name="Ma J."/>
        </authorList>
    </citation>
    <scope>NUCLEOTIDE SEQUENCE [LARGE SCALE GENOMIC DNA]</scope>
    <source>
        <strain evidence="10">IBRC-M 10813</strain>
    </source>
</reference>
<organism evidence="9 10">
    <name type="scientific">Salinithrix halophila</name>
    <dbReference type="NCBI Taxonomy" id="1485204"/>
    <lineage>
        <taxon>Bacteria</taxon>
        <taxon>Bacillati</taxon>
        <taxon>Bacillota</taxon>
        <taxon>Bacilli</taxon>
        <taxon>Bacillales</taxon>
        <taxon>Thermoactinomycetaceae</taxon>
        <taxon>Salinithrix</taxon>
    </lineage>
</organism>
<feature type="binding site" evidence="7">
    <location>
        <position position="331"/>
    </location>
    <ligand>
        <name>Fe(3+)</name>
        <dbReference type="ChEBI" id="CHEBI:29034"/>
    </ligand>
</feature>
<dbReference type="PANTHER" id="PTHR42752:SF1">
    <property type="entry name" value="IMIDAZOLONEPROPIONASE-RELATED"/>
    <property type="match status" value="1"/>
</dbReference>
<comment type="function">
    <text evidence="7">Catalyzes the hydrolytic cleavage of the carbon-nitrogen bond in imidazolone-5-propanoate to yield N-formimidoyl-L-glutamate. It is the third step in the universal histidine degradation pathway.</text>
</comment>
<feature type="binding site" evidence="7">
    <location>
        <position position="333"/>
    </location>
    <ligand>
        <name>N-formimidoyl-L-glutamate</name>
        <dbReference type="ChEBI" id="CHEBI:58928"/>
    </ligand>
</feature>
<comment type="catalytic activity">
    <reaction evidence="7">
        <text>4-imidazolone-5-propanoate + H2O = N-formimidoyl-L-glutamate</text>
        <dbReference type="Rhea" id="RHEA:23660"/>
        <dbReference type="ChEBI" id="CHEBI:15377"/>
        <dbReference type="ChEBI" id="CHEBI:58928"/>
        <dbReference type="ChEBI" id="CHEBI:77893"/>
        <dbReference type="EC" id="3.5.2.7"/>
    </reaction>
</comment>
<keyword evidence="5 7" id="KW-0862">Zinc</keyword>
<evidence type="ECO:0000256" key="2">
    <source>
        <dbReference type="ARBA" id="ARBA00022723"/>
    </source>
</evidence>
<dbReference type="SUPFAM" id="SSF51556">
    <property type="entry name" value="Metallo-dependent hydrolases"/>
    <property type="match status" value="1"/>
</dbReference>
<feature type="binding site" evidence="7">
    <location>
        <position position="331"/>
    </location>
    <ligand>
        <name>Zn(2+)</name>
        <dbReference type="ChEBI" id="CHEBI:29105"/>
    </ligand>
</feature>
<comment type="subcellular location">
    <subcellularLocation>
        <location evidence="7">Cytoplasm</location>
    </subcellularLocation>
</comment>
<gene>
    <name evidence="7 9" type="primary">hutI</name>
    <name evidence="9" type="ORF">ACFOUO_13500</name>
</gene>
<dbReference type="PANTHER" id="PTHR42752">
    <property type="entry name" value="IMIDAZOLONEPROPIONASE"/>
    <property type="match status" value="1"/>
</dbReference>
<feature type="binding site" evidence="7">
    <location>
        <position position="159"/>
    </location>
    <ligand>
        <name>N-formimidoyl-L-glutamate</name>
        <dbReference type="ChEBI" id="CHEBI:58928"/>
    </ligand>
</feature>
<keyword evidence="7" id="KW-0963">Cytoplasm</keyword>
<dbReference type="CDD" id="cd01296">
    <property type="entry name" value="Imidazolone-5PH"/>
    <property type="match status" value="1"/>
</dbReference>
<evidence type="ECO:0000313" key="9">
    <source>
        <dbReference type="EMBL" id="MFC4077813.1"/>
    </source>
</evidence>
<dbReference type="HAMAP" id="MF_00372">
    <property type="entry name" value="HutI"/>
    <property type="match status" value="1"/>
</dbReference>
<feature type="binding site" evidence="7">
    <location>
        <position position="257"/>
    </location>
    <ligand>
        <name>Fe(3+)</name>
        <dbReference type="ChEBI" id="CHEBI:29034"/>
    </ligand>
</feature>
<keyword evidence="2 7" id="KW-0479">Metal-binding</keyword>
<feature type="domain" description="Amidohydrolase-related" evidence="8">
    <location>
        <begin position="78"/>
        <end position="402"/>
    </location>
</feature>
<protein>
    <recommendedName>
        <fullName evidence="1 7">Imidazolonepropionase</fullName>
        <ecNumber evidence="1 7">3.5.2.7</ecNumber>
    </recommendedName>
    <alternativeName>
        <fullName evidence="7">Imidazolone-5-propionate hydrolase</fullName>
    </alternativeName>
</protein>
<comment type="pathway">
    <text evidence="7">Amino-acid degradation; L-histidine degradation into L-glutamate; N-formimidoyl-L-glutamate from L-histidine: step 3/3.</text>
</comment>
<dbReference type="InterPro" id="IPR011059">
    <property type="entry name" value="Metal-dep_hydrolase_composite"/>
</dbReference>
<dbReference type="Gene3D" id="2.30.40.10">
    <property type="entry name" value="Urease, subunit C, domain 1"/>
    <property type="match status" value="1"/>
</dbReference>
<dbReference type="RefSeq" id="WP_380705650.1">
    <property type="nucleotide sequence ID" value="NZ_JBHSAP010000018.1"/>
</dbReference>
<dbReference type="NCBIfam" id="TIGR01224">
    <property type="entry name" value="hutI"/>
    <property type="match status" value="1"/>
</dbReference>
<feature type="binding site" evidence="7">
    <location>
        <position position="87"/>
    </location>
    <ligand>
        <name>Fe(3+)</name>
        <dbReference type="ChEBI" id="CHEBI:29034"/>
    </ligand>
</feature>
<feature type="binding site" evidence="7">
    <location>
        <position position="336"/>
    </location>
    <ligand>
        <name>4-imidazolone-5-propanoate</name>
        <dbReference type="ChEBI" id="CHEBI:77893"/>
    </ligand>
</feature>
<sequence>MQQQKPLYIRRASQLVTLADSSNAPLRGKAMERLSIIENGSVWVEDGTIRAAGPDEEIAAKYQTRMNEAEVIDASGRLVTPGLVDPHTHLVYAGSRENEFEKRLRGATYMEIMAAGGGIHATTAATREASIEQLISESTRRLDLFLQQGVTTVEAKSGYGLSLEHELKQLEAAKELDRSHVVDVVSTFMGAHAVPAAYRERPEVFVDQVVTEMIPEVARRKLAEFNDVFCERGVFTPEQSRRILEAGKKYGLAPKIHADEIEPYGGAELAAEVGAVSADHLLRASKTGIQAMAEAGVVAVLLPGTAFFLMAEAADGRNMIDAGVPVALSTDCNPGSSPTVSLSLIMNLGCLKMGMTPAEVLTATTINAAHAIRRGHEIGSIEEGKKADLVLYDVPDYRSLQYAYGVNHARTVIKSGCVAVRDGFPVHSRKAVS</sequence>
<evidence type="ECO:0000256" key="6">
    <source>
        <dbReference type="ARBA" id="ARBA00023004"/>
    </source>
</evidence>
<dbReference type="Proteomes" id="UP001595843">
    <property type="component" value="Unassembled WGS sequence"/>
</dbReference>
<evidence type="ECO:0000256" key="4">
    <source>
        <dbReference type="ARBA" id="ARBA00022808"/>
    </source>
</evidence>
<dbReference type="SUPFAM" id="SSF51338">
    <property type="entry name" value="Composite domain of metallo-dependent hydrolases"/>
    <property type="match status" value="1"/>
</dbReference>
<feature type="binding site" evidence="7">
    <location>
        <position position="89"/>
    </location>
    <ligand>
        <name>Fe(3+)</name>
        <dbReference type="ChEBI" id="CHEBI:29034"/>
    </ligand>
</feature>
<dbReference type="GO" id="GO:0050480">
    <property type="term" value="F:imidazolonepropionase activity"/>
    <property type="evidence" value="ECO:0007669"/>
    <property type="project" value="UniProtKB-EC"/>
</dbReference>
<proteinExistence type="inferred from homology"/>
<feature type="binding site" evidence="7">
    <location>
        <position position="335"/>
    </location>
    <ligand>
        <name>N-formimidoyl-L-glutamate</name>
        <dbReference type="ChEBI" id="CHEBI:58928"/>
    </ligand>
</feature>